<dbReference type="PANTHER" id="PTHR33824:SF7">
    <property type="entry name" value="POLYKETIDE CYCLASE_DEHYDRASE AND LIPID TRANSPORT SUPERFAMILY PROTEIN"/>
    <property type="match status" value="1"/>
</dbReference>
<gene>
    <name evidence="2" type="ORF">HUG10_13140</name>
</gene>
<evidence type="ECO:0000256" key="1">
    <source>
        <dbReference type="SAM" id="MobiDB-lite"/>
    </source>
</evidence>
<feature type="region of interest" description="Disordered" evidence="1">
    <location>
        <begin position="75"/>
        <end position="104"/>
    </location>
</feature>
<dbReference type="InterPro" id="IPR023393">
    <property type="entry name" value="START-like_dom_sf"/>
</dbReference>
<keyword evidence="3" id="KW-1185">Reference proteome</keyword>
<dbReference type="InterPro" id="IPR047137">
    <property type="entry name" value="ORF3"/>
</dbReference>
<dbReference type="Gene3D" id="3.30.530.20">
    <property type="match status" value="1"/>
</dbReference>
<name>A0A7D5K8S5_9EURY</name>
<accession>A0A7D5K8S5</accession>
<dbReference type="RefSeq" id="WP_179170009.1">
    <property type="nucleotide sequence ID" value="NZ_CP058529.1"/>
</dbReference>
<dbReference type="InterPro" id="IPR019587">
    <property type="entry name" value="Polyketide_cyclase/dehydratase"/>
</dbReference>
<reference evidence="2 3" key="1">
    <citation type="submission" date="2020-07" db="EMBL/GenBank/DDBJ databases">
        <title>Gai3-2, isolated from salt lake.</title>
        <authorList>
            <person name="Cui H."/>
            <person name="Shi X."/>
        </authorList>
    </citation>
    <scope>NUCLEOTIDE SEQUENCE [LARGE SCALE GENOMIC DNA]</scope>
    <source>
        <strain evidence="2 3">Gai3-2</strain>
    </source>
</reference>
<dbReference type="GeneID" id="56029795"/>
<evidence type="ECO:0000313" key="2">
    <source>
        <dbReference type="EMBL" id="QLG28434.1"/>
    </source>
</evidence>
<dbReference type="Proteomes" id="UP000509750">
    <property type="component" value="Chromosome"/>
</dbReference>
<evidence type="ECO:0000313" key="3">
    <source>
        <dbReference type="Proteomes" id="UP000509750"/>
    </source>
</evidence>
<protein>
    <submittedName>
        <fullName evidence="2">SRPBCC family protein</fullName>
    </submittedName>
</protein>
<dbReference type="SUPFAM" id="SSF55961">
    <property type="entry name" value="Bet v1-like"/>
    <property type="match status" value="1"/>
</dbReference>
<dbReference type="PANTHER" id="PTHR33824">
    <property type="entry name" value="POLYKETIDE CYCLASE/DEHYDRASE AND LIPID TRANSPORT SUPERFAMILY PROTEIN"/>
    <property type="match status" value="1"/>
</dbReference>
<sequence length="260" mass="27213">MSQPPQGVPTAGAPEEPHTSNRSPTTGLDSWERVASAAAGGALVVRGLRRRSAGGAAMALAGGWLLARGVSGRGRPVRAFGKGTGGETDREGHGPPADAPEVERSVTVGRPADELSEVWHDPERLSHIAGHFAEVTGAGVERLHWTVPGPLGRTLSWETRVVEERPGELLRWESLDGASVPNEGEIRFEPAPGDRGTEVTLRVRFDPPGGGFGDAAMRLLGVVPDTLVGKTLRRFKSLAETGEVPTLAGNPSARGSGDLV</sequence>
<proteinExistence type="predicted"/>
<feature type="region of interest" description="Disordered" evidence="1">
    <location>
        <begin position="1"/>
        <end position="33"/>
    </location>
</feature>
<dbReference type="KEGG" id="halg:HUG10_13140"/>
<dbReference type="EMBL" id="CP058529">
    <property type="protein sequence ID" value="QLG28434.1"/>
    <property type="molecule type" value="Genomic_DNA"/>
</dbReference>
<dbReference type="AlphaFoldDB" id="A0A7D5K8S5"/>
<dbReference type="CDD" id="cd07817">
    <property type="entry name" value="SRPBCC_8"/>
    <property type="match status" value="1"/>
</dbReference>
<dbReference type="Pfam" id="PF10604">
    <property type="entry name" value="Polyketide_cyc2"/>
    <property type="match status" value="1"/>
</dbReference>
<organism evidence="2 3">
    <name type="scientific">Halorarum halophilum</name>
    <dbReference type="NCBI Taxonomy" id="2743090"/>
    <lineage>
        <taxon>Archaea</taxon>
        <taxon>Methanobacteriati</taxon>
        <taxon>Methanobacteriota</taxon>
        <taxon>Stenosarchaea group</taxon>
        <taxon>Halobacteria</taxon>
        <taxon>Halobacteriales</taxon>
        <taxon>Haloferacaceae</taxon>
        <taxon>Halorarum</taxon>
    </lineage>
</organism>
<dbReference type="OrthoDB" id="167922at2157"/>